<dbReference type="EMBL" id="MHCA01000060">
    <property type="protein sequence ID" value="OGY10154.1"/>
    <property type="molecule type" value="Genomic_DNA"/>
</dbReference>
<dbReference type="SUPFAM" id="SSF48295">
    <property type="entry name" value="TrpR-like"/>
    <property type="match status" value="1"/>
</dbReference>
<dbReference type="STRING" id="1797517.A3F61_02215"/>
<dbReference type="GO" id="GO:0003700">
    <property type="term" value="F:DNA-binding transcription factor activity"/>
    <property type="evidence" value="ECO:0007669"/>
    <property type="project" value="InterPro"/>
</dbReference>
<name>A0A1G1V452_9BACT</name>
<reference evidence="1 2" key="1">
    <citation type="journal article" date="2016" name="Nat. Commun.">
        <title>Thousands of microbial genomes shed light on interconnected biogeochemical processes in an aquifer system.</title>
        <authorList>
            <person name="Anantharaman K."/>
            <person name="Brown C.T."/>
            <person name="Hug L.A."/>
            <person name="Sharon I."/>
            <person name="Castelle C.J."/>
            <person name="Probst A.J."/>
            <person name="Thomas B.C."/>
            <person name="Singh A."/>
            <person name="Wilkins M.J."/>
            <person name="Karaoz U."/>
            <person name="Brodie E.L."/>
            <person name="Williams K.H."/>
            <person name="Hubbard S.S."/>
            <person name="Banfield J.F."/>
        </authorList>
    </citation>
    <scope>NUCLEOTIDE SEQUENCE [LARGE SCALE GENOMIC DNA]</scope>
</reference>
<gene>
    <name evidence="1" type="ORF">A3F61_02215</name>
</gene>
<dbReference type="Gene3D" id="1.10.1270.10">
    <property type="entry name" value="TrpR-like"/>
    <property type="match status" value="1"/>
</dbReference>
<dbReference type="InterPro" id="IPR000831">
    <property type="entry name" value="Trp_repress"/>
</dbReference>
<evidence type="ECO:0000313" key="2">
    <source>
        <dbReference type="Proteomes" id="UP000178272"/>
    </source>
</evidence>
<dbReference type="GO" id="GO:0043565">
    <property type="term" value="F:sequence-specific DNA binding"/>
    <property type="evidence" value="ECO:0007669"/>
    <property type="project" value="InterPro"/>
</dbReference>
<accession>A0A1G1V452</accession>
<organism evidence="1 2">
    <name type="scientific">Candidatus Blackburnbacteria bacterium RIFCSPHIGHO2_12_FULL_41_13b</name>
    <dbReference type="NCBI Taxonomy" id="1797517"/>
    <lineage>
        <taxon>Bacteria</taxon>
        <taxon>Candidatus Blackburniibacteriota</taxon>
    </lineage>
</organism>
<dbReference type="InterPro" id="IPR010921">
    <property type="entry name" value="Trp_repressor/repl_initiator"/>
</dbReference>
<dbReference type="AlphaFoldDB" id="A0A1G1V452"/>
<comment type="caution">
    <text evidence="1">The sequence shown here is derived from an EMBL/GenBank/DDBJ whole genome shotgun (WGS) entry which is preliminary data.</text>
</comment>
<evidence type="ECO:0000313" key="1">
    <source>
        <dbReference type="EMBL" id="OGY10154.1"/>
    </source>
</evidence>
<sequence length="182" mass="20993">MKNSYFTPEKRLDKVPPYLREDLIFDLINAFGLVKNSFEAAQLLQDLLTKKELDNLSKRLRIAKKMLSGSKQEEIVDELHCGFGTIARVQTWLHQGGAGLRNIIVKLPIRKTPPRKKLHALPPSYRMPQIAFEAIQHLRAHNESSKIKKFIEKVEEKAIGDKSLREANDEYYRNKAGSKRKI</sequence>
<protein>
    <submittedName>
        <fullName evidence="1">Uncharacterized protein</fullName>
    </submittedName>
</protein>
<dbReference type="Proteomes" id="UP000178272">
    <property type="component" value="Unassembled WGS sequence"/>
</dbReference>
<proteinExistence type="predicted"/>
<dbReference type="Pfam" id="PF01371">
    <property type="entry name" value="Trp_repressor"/>
    <property type="match status" value="1"/>
</dbReference>
<dbReference type="InterPro" id="IPR038116">
    <property type="entry name" value="TrpR-like_sf"/>
</dbReference>